<protein>
    <submittedName>
        <fullName evidence="1">Uncharacterized protein</fullName>
    </submittedName>
</protein>
<reference evidence="1" key="1">
    <citation type="journal article" date="2021" name="Proc. Natl. Acad. Sci. U.S.A.">
        <title>A Catalog of Tens of Thousands of Viruses from Human Metagenomes Reveals Hidden Associations with Chronic Diseases.</title>
        <authorList>
            <person name="Tisza M.J."/>
            <person name="Buck C.B."/>
        </authorList>
    </citation>
    <scope>NUCLEOTIDE SEQUENCE</scope>
    <source>
        <strain evidence="1">Ct0e511</strain>
    </source>
</reference>
<evidence type="ECO:0000313" key="1">
    <source>
        <dbReference type="EMBL" id="DAE19241.1"/>
    </source>
</evidence>
<dbReference type="EMBL" id="BK015670">
    <property type="protein sequence ID" value="DAE19241.1"/>
    <property type="molecule type" value="Genomic_DNA"/>
</dbReference>
<name>A0A8S5QKC1_9CAUD</name>
<sequence>MRAPILLPMSDNSMYKHSVHPYTTNTPKMAQKG</sequence>
<organism evidence="1">
    <name type="scientific">Myoviridae sp. ct0e511</name>
    <dbReference type="NCBI Taxonomy" id="2825013"/>
    <lineage>
        <taxon>Viruses</taxon>
        <taxon>Duplodnaviria</taxon>
        <taxon>Heunggongvirae</taxon>
        <taxon>Uroviricota</taxon>
        <taxon>Caudoviricetes</taxon>
    </lineage>
</organism>
<accession>A0A8S5QKC1</accession>
<proteinExistence type="predicted"/>